<dbReference type="InterPro" id="IPR014922">
    <property type="entry name" value="YdhG-like"/>
</dbReference>
<dbReference type="RefSeq" id="WP_377371098.1">
    <property type="nucleotide sequence ID" value="NZ_JAOTJD010000038.1"/>
</dbReference>
<keyword evidence="3" id="KW-1185">Reference proteome</keyword>
<evidence type="ECO:0000313" key="3">
    <source>
        <dbReference type="Proteomes" id="UP001598130"/>
    </source>
</evidence>
<accession>A0ABW6CTS7</accession>
<dbReference type="EMBL" id="JAOTJD010000038">
    <property type="protein sequence ID" value="MFD3265713.1"/>
    <property type="molecule type" value="Genomic_DNA"/>
</dbReference>
<proteinExistence type="predicted"/>
<evidence type="ECO:0000313" key="2">
    <source>
        <dbReference type="EMBL" id="MFD3265713.1"/>
    </source>
</evidence>
<feature type="domain" description="YdhG-like" evidence="1">
    <location>
        <begin position="27"/>
        <end position="128"/>
    </location>
</feature>
<dbReference type="SUPFAM" id="SSF159888">
    <property type="entry name" value="YdhG-like"/>
    <property type="match status" value="1"/>
</dbReference>
<dbReference type="Pfam" id="PF08818">
    <property type="entry name" value="DUF1801"/>
    <property type="match status" value="1"/>
</dbReference>
<sequence length="141" mass="15023">MAPTPNKTLQTDASVEAFLAAVEPETRQADARAICALMARVSGFPAKMWGPAIVGFGSYHYHYDSGREGDAPRVGFSPRKAALTLYIMSGHQDAALMARLGKYKTGKACLYLNKLSDVDQGALAEVIAGCLAYMAEAHPAT</sequence>
<protein>
    <submittedName>
        <fullName evidence="2">DUF1801 domain-containing protein</fullName>
    </submittedName>
</protein>
<gene>
    <name evidence="2" type="ORF">OCL97_17280</name>
</gene>
<evidence type="ECO:0000259" key="1">
    <source>
        <dbReference type="Pfam" id="PF08818"/>
    </source>
</evidence>
<dbReference type="Proteomes" id="UP001598130">
    <property type="component" value="Unassembled WGS sequence"/>
</dbReference>
<reference evidence="2 3" key="1">
    <citation type="submission" date="2022-09" db="EMBL/GenBank/DDBJ databases">
        <title>New species of Phenylobacterium.</title>
        <authorList>
            <person name="Mieszkin S."/>
        </authorList>
    </citation>
    <scope>NUCLEOTIDE SEQUENCE [LARGE SCALE GENOMIC DNA]</scope>
    <source>
        <strain evidence="2 3">HK31-G</strain>
    </source>
</reference>
<name>A0ABW6CTS7_9CAUL</name>
<comment type="caution">
    <text evidence="2">The sequence shown here is derived from an EMBL/GenBank/DDBJ whole genome shotgun (WGS) entry which is preliminary data.</text>
</comment>
<organism evidence="2 3">
    <name type="scientific">Phenylobacterium ferrooxidans</name>
    <dbReference type="NCBI Taxonomy" id="2982689"/>
    <lineage>
        <taxon>Bacteria</taxon>
        <taxon>Pseudomonadati</taxon>
        <taxon>Pseudomonadota</taxon>
        <taxon>Alphaproteobacteria</taxon>
        <taxon>Caulobacterales</taxon>
        <taxon>Caulobacteraceae</taxon>
        <taxon>Phenylobacterium</taxon>
    </lineage>
</organism>